<evidence type="ECO:0000256" key="6">
    <source>
        <dbReference type="ARBA" id="ARBA00023014"/>
    </source>
</evidence>
<dbReference type="PANTHER" id="PTHR32439:SF9">
    <property type="entry name" value="BLR3264 PROTEIN"/>
    <property type="match status" value="1"/>
</dbReference>
<dbReference type="SUPFAM" id="SSF55124">
    <property type="entry name" value="Nitrite/Sulfite reductase N-terminal domain-like"/>
    <property type="match status" value="2"/>
</dbReference>
<dbReference type="InterPro" id="IPR005117">
    <property type="entry name" value="NiRdtase/SiRdtase_haem-b_fer"/>
</dbReference>
<dbReference type="InterPro" id="IPR045854">
    <property type="entry name" value="NO2/SO3_Rdtase_4Fe4S_sf"/>
</dbReference>
<proteinExistence type="predicted"/>
<dbReference type="InterPro" id="IPR051329">
    <property type="entry name" value="NIR_SIR_4Fe-4S"/>
</dbReference>
<gene>
    <name evidence="8" type="ORF">HNR61_008792</name>
</gene>
<evidence type="ECO:0000256" key="1">
    <source>
        <dbReference type="ARBA" id="ARBA00022485"/>
    </source>
</evidence>
<dbReference type="Proteomes" id="UP000572680">
    <property type="component" value="Unassembled WGS sequence"/>
</dbReference>
<dbReference type="InterPro" id="IPR036136">
    <property type="entry name" value="Nit/Sulf_reduc_fer-like_dom_sf"/>
</dbReference>
<reference evidence="8 9" key="1">
    <citation type="submission" date="2020-08" db="EMBL/GenBank/DDBJ databases">
        <title>Genomic Encyclopedia of Type Strains, Phase IV (KMG-IV): sequencing the most valuable type-strain genomes for metagenomic binning, comparative biology and taxonomic classification.</title>
        <authorList>
            <person name="Goeker M."/>
        </authorList>
    </citation>
    <scope>NUCLEOTIDE SEQUENCE [LARGE SCALE GENOMIC DNA]</scope>
    <source>
        <strain evidence="8 9">DSM 44197</strain>
    </source>
</reference>
<keyword evidence="4 8" id="KW-0560">Oxidoreductase</keyword>
<dbReference type="GO" id="GO:0046872">
    <property type="term" value="F:metal ion binding"/>
    <property type="evidence" value="ECO:0007669"/>
    <property type="project" value="UniProtKB-KW"/>
</dbReference>
<keyword evidence="1" id="KW-0004">4Fe-4S</keyword>
<evidence type="ECO:0000313" key="8">
    <source>
        <dbReference type="EMBL" id="MBA8957101.1"/>
    </source>
</evidence>
<dbReference type="AlphaFoldDB" id="A0A7W3QRW5"/>
<name>A0A7W3QRW5_ACTNM</name>
<keyword evidence="9" id="KW-1185">Reference proteome</keyword>
<sequence>MSASSSASSRSGPDSCPGLLRIHRAADGGLARVRLPGGRVDRRGFAALADAAVELGNGGLELTSRGNVQVRGLAAGAERELSGRLRDAGLLPSFTHERVRNIVASALSGRDGRGLADVRPLVAELDAGLCADPGLAELPGRVLFALDDGRGDVVALRPDVGLYAVAEDVFALVVGGRDSGVRVGAGDAAAAVLEVAREFLRVREGEWRVNELDDPLRLVPGGAGAVELPRTPAPPPLGVVAQRDGRSALSGLVPLGRLESAQLDALRAVDELIVTPWRTVVVPDLTDVSHSYGLVAADDSRWVGLTSCAGRPGCARSLTDVRADAAAARAACGSGLPVHWTGCDRGCGRPAGRHVAVVATPGGYEVRLGDEVRARSHDLTATAAAVATTRRSE</sequence>
<evidence type="ECO:0000256" key="2">
    <source>
        <dbReference type="ARBA" id="ARBA00022617"/>
    </source>
</evidence>
<evidence type="ECO:0000256" key="3">
    <source>
        <dbReference type="ARBA" id="ARBA00022723"/>
    </source>
</evidence>
<dbReference type="Gene3D" id="3.30.413.10">
    <property type="entry name" value="Sulfite Reductase Hemoprotein, domain 1"/>
    <property type="match status" value="2"/>
</dbReference>
<keyword evidence="2" id="KW-0349">Heme</keyword>
<protein>
    <submittedName>
        <fullName evidence="8">Precorrin-3B synthase</fullName>
        <ecNumber evidence="8">1.14.13.83</ecNumber>
    </submittedName>
</protein>
<evidence type="ECO:0000313" key="9">
    <source>
        <dbReference type="Proteomes" id="UP000572680"/>
    </source>
</evidence>
<organism evidence="8 9">
    <name type="scientific">Actinomadura namibiensis</name>
    <dbReference type="NCBI Taxonomy" id="182080"/>
    <lineage>
        <taxon>Bacteria</taxon>
        <taxon>Bacillati</taxon>
        <taxon>Actinomycetota</taxon>
        <taxon>Actinomycetes</taxon>
        <taxon>Streptosporangiales</taxon>
        <taxon>Thermomonosporaceae</taxon>
        <taxon>Actinomadura</taxon>
    </lineage>
</organism>
<keyword evidence="5" id="KW-0408">Iron</keyword>
<dbReference type="GO" id="GO:0051539">
    <property type="term" value="F:4 iron, 4 sulfur cluster binding"/>
    <property type="evidence" value="ECO:0007669"/>
    <property type="project" value="UniProtKB-KW"/>
</dbReference>
<feature type="domain" description="Nitrite/Sulfite reductase ferredoxin-like" evidence="7">
    <location>
        <begin position="30"/>
        <end position="85"/>
    </location>
</feature>
<dbReference type="GO" id="GO:0043818">
    <property type="term" value="F:precorrin-3B synthase activity"/>
    <property type="evidence" value="ECO:0007669"/>
    <property type="project" value="UniProtKB-EC"/>
</dbReference>
<evidence type="ECO:0000256" key="5">
    <source>
        <dbReference type="ARBA" id="ARBA00023004"/>
    </source>
</evidence>
<comment type="caution">
    <text evidence="8">The sequence shown here is derived from an EMBL/GenBank/DDBJ whole genome shotgun (WGS) entry which is preliminary data.</text>
</comment>
<evidence type="ECO:0000259" key="7">
    <source>
        <dbReference type="Pfam" id="PF03460"/>
    </source>
</evidence>
<keyword evidence="3" id="KW-0479">Metal-binding</keyword>
<accession>A0A7W3QRW5</accession>
<dbReference type="EC" id="1.14.13.83" evidence="8"/>
<dbReference type="Gene3D" id="3.90.480.10">
    <property type="entry name" value="Sulfite Reductase Hemoprotein,Domain 2"/>
    <property type="match status" value="1"/>
</dbReference>
<dbReference type="SUPFAM" id="SSF56014">
    <property type="entry name" value="Nitrite and sulphite reductase 4Fe-4S domain-like"/>
    <property type="match status" value="2"/>
</dbReference>
<keyword evidence="6" id="KW-0411">Iron-sulfur</keyword>
<dbReference type="Pfam" id="PF03460">
    <property type="entry name" value="NIR_SIR_ferr"/>
    <property type="match status" value="1"/>
</dbReference>
<dbReference type="InterPro" id="IPR012798">
    <property type="entry name" value="Cbl_synth_CobG-like"/>
</dbReference>
<dbReference type="NCBIfam" id="TIGR02435">
    <property type="entry name" value="CobG"/>
    <property type="match status" value="1"/>
</dbReference>
<evidence type="ECO:0000256" key="4">
    <source>
        <dbReference type="ARBA" id="ARBA00023002"/>
    </source>
</evidence>
<dbReference type="RefSeq" id="WP_312898372.1">
    <property type="nucleotide sequence ID" value="NZ_JACJIA010000020.1"/>
</dbReference>
<dbReference type="PANTHER" id="PTHR32439">
    <property type="entry name" value="FERREDOXIN--NITRITE REDUCTASE, CHLOROPLASTIC"/>
    <property type="match status" value="1"/>
</dbReference>
<dbReference type="EMBL" id="JACJIA010000020">
    <property type="protein sequence ID" value="MBA8957101.1"/>
    <property type="molecule type" value="Genomic_DNA"/>
</dbReference>